<evidence type="ECO:0000313" key="9">
    <source>
        <dbReference type="Proteomes" id="UP000886886"/>
    </source>
</evidence>
<evidence type="ECO:0000256" key="3">
    <source>
        <dbReference type="ARBA" id="ARBA00012784"/>
    </source>
</evidence>
<dbReference type="Pfam" id="PF00962">
    <property type="entry name" value="A_deaminase"/>
    <property type="match status" value="1"/>
</dbReference>
<dbReference type="NCBIfam" id="TIGR01430">
    <property type="entry name" value="aden_deam"/>
    <property type="match status" value="1"/>
</dbReference>
<dbReference type="InterPro" id="IPR032466">
    <property type="entry name" value="Metal_Hydrolase"/>
</dbReference>
<evidence type="ECO:0000259" key="7">
    <source>
        <dbReference type="Pfam" id="PF00962"/>
    </source>
</evidence>
<dbReference type="Proteomes" id="UP000886886">
    <property type="component" value="Unassembled WGS sequence"/>
</dbReference>
<evidence type="ECO:0000256" key="2">
    <source>
        <dbReference type="ARBA" id="ARBA00006676"/>
    </source>
</evidence>
<dbReference type="GO" id="GO:0046103">
    <property type="term" value="P:inosine biosynthetic process"/>
    <property type="evidence" value="ECO:0007669"/>
    <property type="project" value="TreeGrafter"/>
</dbReference>
<reference evidence="8" key="2">
    <citation type="journal article" date="2021" name="PeerJ">
        <title>Extensive microbial diversity within the chicken gut microbiome revealed by metagenomics and culture.</title>
        <authorList>
            <person name="Gilroy R."/>
            <person name="Ravi A."/>
            <person name="Getino M."/>
            <person name="Pursley I."/>
            <person name="Horton D.L."/>
            <person name="Alikhan N.F."/>
            <person name="Baker D."/>
            <person name="Gharbi K."/>
            <person name="Hall N."/>
            <person name="Watson M."/>
            <person name="Adriaenssens E.M."/>
            <person name="Foster-Nyarko E."/>
            <person name="Jarju S."/>
            <person name="Secka A."/>
            <person name="Antonio M."/>
            <person name="Oren A."/>
            <person name="Chaudhuri R.R."/>
            <person name="La Ragione R."/>
            <person name="Hildebrand F."/>
            <person name="Pallen M.J."/>
        </authorList>
    </citation>
    <scope>NUCLEOTIDE SEQUENCE</scope>
    <source>
        <strain evidence="8">ChiSjej3B21-11622</strain>
    </source>
</reference>
<dbReference type="AlphaFoldDB" id="A0A9D1D1H4"/>
<dbReference type="GO" id="GO:0005829">
    <property type="term" value="C:cytosol"/>
    <property type="evidence" value="ECO:0007669"/>
    <property type="project" value="TreeGrafter"/>
</dbReference>
<comment type="similarity">
    <text evidence="2">Belongs to the metallo-dependent hydrolases superfamily. Adenosine and AMP deaminases family.</text>
</comment>
<dbReference type="GO" id="GO:0006154">
    <property type="term" value="P:adenosine catabolic process"/>
    <property type="evidence" value="ECO:0007669"/>
    <property type="project" value="TreeGrafter"/>
</dbReference>
<gene>
    <name evidence="8" type="primary">add</name>
    <name evidence="8" type="ORF">IAB26_11810</name>
</gene>
<sequence length="339" mass="37852">MVLNEIQKLPKVELHCHLDGSLPVETVRALAGDDGICKEQLCVSGECRSLKEYLEKFDLPLKYLQRREQLEKAAEDLVLALKEDGVIYGEIRFAPMLSVAEGLSPGEVVDSVLTGLKRGEKKTGIRTQAILCAMRNHTEEQNEAVLCGALERLGDGVCAIDLAGDEAAYPNRNFQWLFQKAKKSSIPFTIHSGECGSVENIREAVQWKAGRIGHGIALMQDEALTAKIIDAGIGVEMCPTSNLQTKAVKNMEEYPFWRFLEKGVKVSVNTDNRTVSDTTLSRELERLLKVYVPGTLPPKEREAMERRLITTVMRNAVETAFAGEDVKERLLREVCRYDE</sequence>
<evidence type="ECO:0000313" key="8">
    <source>
        <dbReference type="EMBL" id="HIQ97235.1"/>
    </source>
</evidence>
<dbReference type="GO" id="GO:0046872">
    <property type="term" value="F:metal ion binding"/>
    <property type="evidence" value="ECO:0007669"/>
    <property type="project" value="UniProtKB-KW"/>
</dbReference>
<dbReference type="EC" id="3.5.4.4" evidence="3"/>
<dbReference type="GO" id="GO:0004000">
    <property type="term" value="F:adenosine deaminase activity"/>
    <property type="evidence" value="ECO:0007669"/>
    <property type="project" value="TreeGrafter"/>
</dbReference>
<evidence type="ECO:0000256" key="4">
    <source>
        <dbReference type="ARBA" id="ARBA00022723"/>
    </source>
</evidence>
<protein>
    <recommendedName>
        <fullName evidence="3">adenosine deaminase</fullName>
        <ecNumber evidence="3">3.5.4.4</ecNumber>
    </recommendedName>
</protein>
<dbReference type="Gene3D" id="3.20.20.140">
    <property type="entry name" value="Metal-dependent hydrolases"/>
    <property type="match status" value="1"/>
</dbReference>
<feature type="domain" description="Adenosine deaminase" evidence="7">
    <location>
        <begin position="10"/>
        <end position="335"/>
    </location>
</feature>
<organism evidence="8 9">
    <name type="scientific">Candidatus Limivivens merdigallinarum</name>
    <dbReference type="NCBI Taxonomy" id="2840859"/>
    <lineage>
        <taxon>Bacteria</taxon>
        <taxon>Bacillati</taxon>
        <taxon>Bacillota</taxon>
        <taxon>Clostridia</taxon>
        <taxon>Lachnospirales</taxon>
        <taxon>Lachnospiraceae</taxon>
        <taxon>Lachnospiraceae incertae sedis</taxon>
        <taxon>Candidatus Limivivens</taxon>
    </lineage>
</organism>
<dbReference type="PANTHER" id="PTHR11409">
    <property type="entry name" value="ADENOSINE DEAMINASE"/>
    <property type="match status" value="1"/>
</dbReference>
<dbReference type="InterPro" id="IPR001365">
    <property type="entry name" value="A_deaminase_dom"/>
</dbReference>
<dbReference type="InterPro" id="IPR006330">
    <property type="entry name" value="Ado/ade_deaminase"/>
</dbReference>
<comment type="caution">
    <text evidence="8">The sequence shown here is derived from an EMBL/GenBank/DDBJ whole genome shotgun (WGS) entry which is preliminary data.</text>
</comment>
<evidence type="ECO:0000256" key="6">
    <source>
        <dbReference type="ARBA" id="ARBA00022833"/>
    </source>
</evidence>
<keyword evidence="5 8" id="KW-0378">Hydrolase</keyword>
<dbReference type="GO" id="GO:0043103">
    <property type="term" value="P:hypoxanthine salvage"/>
    <property type="evidence" value="ECO:0007669"/>
    <property type="project" value="TreeGrafter"/>
</dbReference>
<comment type="cofactor">
    <cofactor evidence="1">
        <name>Zn(2+)</name>
        <dbReference type="ChEBI" id="CHEBI:29105"/>
    </cofactor>
</comment>
<evidence type="ECO:0000256" key="1">
    <source>
        <dbReference type="ARBA" id="ARBA00001947"/>
    </source>
</evidence>
<evidence type="ECO:0000256" key="5">
    <source>
        <dbReference type="ARBA" id="ARBA00022801"/>
    </source>
</evidence>
<keyword evidence="6" id="KW-0862">Zinc</keyword>
<dbReference type="PANTHER" id="PTHR11409:SF43">
    <property type="entry name" value="ADENOSINE DEAMINASE"/>
    <property type="match status" value="1"/>
</dbReference>
<reference evidence="8" key="1">
    <citation type="submission" date="2020-10" db="EMBL/GenBank/DDBJ databases">
        <authorList>
            <person name="Gilroy R."/>
        </authorList>
    </citation>
    <scope>NUCLEOTIDE SEQUENCE</scope>
    <source>
        <strain evidence="8">ChiSjej3B21-11622</strain>
    </source>
</reference>
<dbReference type="EMBL" id="DVFT01000174">
    <property type="protein sequence ID" value="HIQ97235.1"/>
    <property type="molecule type" value="Genomic_DNA"/>
</dbReference>
<proteinExistence type="inferred from homology"/>
<keyword evidence="4" id="KW-0479">Metal-binding</keyword>
<accession>A0A9D1D1H4</accession>
<dbReference type="SUPFAM" id="SSF51556">
    <property type="entry name" value="Metallo-dependent hydrolases"/>
    <property type="match status" value="1"/>
</dbReference>
<name>A0A9D1D1H4_9FIRM</name>